<dbReference type="PANTHER" id="PTHR46333:SF5">
    <property type="entry name" value="TRANSGLUTAMINASE-LIKE DOMAIN-CONTAINING PROTEIN"/>
    <property type="match status" value="1"/>
</dbReference>
<dbReference type="GO" id="GO:0005737">
    <property type="term" value="C:cytoplasm"/>
    <property type="evidence" value="ECO:0007669"/>
    <property type="project" value="TreeGrafter"/>
</dbReference>
<dbReference type="OrthoDB" id="6129702at2759"/>
<feature type="compositionally biased region" description="Polar residues" evidence="1">
    <location>
        <begin position="180"/>
        <end position="189"/>
    </location>
</feature>
<evidence type="ECO:0000259" key="2">
    <source>
        <dbReference type="SMART" id="SM00460"/>
    </source>
</evidence>
<gene>
    <name evidence="3" type="ORF">EMPG_15997</name>
</gene>
<feature type="compositionally biased region" description="Pro residues" evidence="1">
    <location>
        <begin position="245"/>
        <end position="257"/>
    </location>
</feature>
<feature type="compositionally biased region" description="Low complexity" evidence="1">
    <location>
        <begin position="123"/>
        <end position="141"/>
    </location>
</feature>
<reference evidence="4" key="1">
    <citation type="journal article" date="2015" name="PLoS Genet.">
        <title>The dynamic genome and transcriptome of the human fungal pathogen Blastomyces and close relative Emmonsia.</title>
        <authorList>
            <person name="Munoz J.F."/>
            <person name="Gauthier G.M."/>
            <person name="Desjardins C.A."/>
            <person name="Gallo J.E."/>
            <person name="Holder J."/>
            <person name="Sullivan T.D."/>
            <person name="Marty A.J."/>
            <person name="Carmen J.C."/>
            <person name="Chen Z."/>
            <person name="Ding L."/>
            <person name="Gujja S."/>
            <person name="Magrini V."/>
            <person name="Misas E."/>
            <person name="Mitreva M."/>
            <person name="Priest M."/>
            <person name="Saif S."/>
            <person name="Whiston E.A."/>
            <person name="Young S."/>
            <person name="Zeng Q."/>
            <person name="Goldman W.E."/>
            <person name="Mardis E.R."/>
            <person name="Taylor J.W."/>
            <person name="McEwen J.G."/>
            <person name="Clay O.K."/>
            <person name="Klein B.S."/>
            <person name="Cuomo C.A."/>
        </authorList>
    </citation>
    <scope>NUCLEOTIDE SEQUENCE [LARGE SCALE GENOMIC DNA]</scope>
    <source>
        <strain evidence="4">UAMH 139</strain>
    </source>
</reference>
<feature type="region of interest" description="Disordered" evidence="1">
    <location>
        <begin position="277"/>
        <end position="330"/>
    </location>
</feature>
<dbReference type="Pfam" id="PF01841">
    <property type="entry name" value="Transglut_core"/>
    <property type="match status" value="1"/>
</dbReference>
<dbReference type="EMBL" id="LDEV01002576">
    <property type="protein sequence ID" value="KLJ08569.1"/>
    <property type="molecule type" value="Genomic_DNA"/>
</dbReference>
<feature type="compositionally biased region" description="Low complexity" evidence="1">
    <location>
        <begin position="199"/>
        <end position="211"/>
    </location>
</feature>
<dbReference type="Proteomes" id="UP000053573">
    <property type="component" value="Unassembled WGS sequence"/>
</dbReference>
<name>A0A0H1BAU1_9EURO</name>
<dbReference type="Gene3D" id="3.10.620.30">
    <property type="match status" value="1"/>
</dbReference>
<feature type="compositionally biased region" description="Low complexity" evidence="1">
    <location>
        <begin position="151"/>
        <end position="161"/>
    </location>
</feature>
<feature type="region of interest" description="Disordered" evidence="1">
    <location>
        <begin position="16"/>
        <end position="261"/>
    </location>
</feature>
<dbReference type="PANTHER" id="PTHR46333">
    <property type="entry name" value="CYTOKINESIS PROTEIN 3"/>
    <property type="match status" value="1"/>
</dbReference>
<accession>A0A0H1BAU1</accession>
<dbReference type="InterPro" id="IPR038765">
    <property type="entry name" value="Papain-like_cys_pep_sf"/>
</dbReference>
<feature type="domain" description="Transglutaminase-like" evidence="2">
    <location>
        <begin position="410"/>
        <end position="483"/>
    </location>
</feature>
<evidence type="ECO:0000256" key="1">
    <source>
        <dbReference type="SAM" id="MobiDB-lite"/>
    </source>
</evidence>
<organism evidence="3 4">
    <name type="scientific">Blastomyces silverae</name>
    <dbReference type="NCBI Taxonomy" id="2060906"/>
    <lineage>
        <taxon>Eukaryota</taxon>
        <taxon>Fungi</taxon>
        <taxon>Dikarya</taxon>
        <taxon>Ascomycota</taxon>
        <taxon>Pezizomycotina</taxon>
        <taxon>Eurotiomycetes</taxon>
        <taxon>Eurotiomycetidae</taxon>
        <taxon>Onygenales</taxon>
        <taxon>Ajellomycetaceae</taxon>
        <taxon>Blastomyces</taxon>
    </lineage>
</organism>
<sequence length="698" mass="75821">MATIQERIAALNQAHVGRAPAASHPIDIKPDLPGPRPSMADRYVVPANELRAPSIPIREQEILPPPSIARTGQKPTKPTKPIKPIKPKKPPPPPLPTRKAPGQLSPALPQRKSSNTHLRRNSGDSSLSATSISARSTTSSTGNGKSPSIHSTTSTERSTTRNVPPAWGETSLPPLPPKRSGNTNGSQAPKSRPSLGVLSSGRKISSSSIASLTQKLPLRSNTSNANDVPAIPPRKSTYKDLDTPPQLPQRKIPPPAPSSKAIEKIRESSFATIKNSSINHEPVSNGDVHVHVPQANGPPPPVPLGSRPDLSKIQATKPRMPSSSPAPPKTDSTAICICRDFSGPDSHAARFPRQSLPTHDLSWLANQLTAPFSSLTDKARAIFTWLHHNIDYNVDAFFNNNLKSSTPDSTFSTGLAVCEGYAALFERLATLAGLEARVITGHGKGYGYTPLAPGSPIPPYDGNHAWNAVRIDNGRWKLLDSCWGAGNVRGKGEPYNKEFTPEWFTMSNDEFGNKHFPPNPRDFYRDDGRPSISWEEYMSINPSCPSGVEPPILYTGVKQQHGIGERSLQPRSRKLSVYQPGPIRFQFGLLCEHWTLARSNIRTPYLFVLCANGNDRSGKEYIPFHYVRGSGPGGAGDIWYVDVPDPRVLGAPGQKLHIYSVTSFADMHDTRGLGREEFLRGVGRVGMGFGGIAEWELV</sequence>
<protein>
    <recommendedName>
        <fullName evidence="2">Transglutaminase-like domain-containing protein</fullName>
    </recommendedName>
</protein>
<comment type="caution">
    <text evidence="3">The sequence shown here is derived from an EMBL/GenBank/DDBJ whole genome shotgun (WGS) entry which is preliminary data.</text>
</comment>
<dbReference type="AlphaFoldDB" id="A0A0H1BAU1"/>
<dbReference type="STRING" id="2060906.A0A0H1BAU1"/>
<evidence type="ECO:0000313" key="4">
    <source>
        <dbReference type="Proteomes" id="UP000053573"/>
    </source>
</evidence>
<dbReference type="SMART" id="SM00460">
    <property type="entry name" value="TGc"/>
    <property type="match status" value="1"/>
</dbReference>
<dbReference type="SUPFAM" id="SSF54001">
    <property type="entry name" value="Cysteine proteinases"/>
    <property type="match status" value="1"/>
</dbReference>
<dbReference type="InterPro" id="IPR002931">
    <property type="entry name" value="Transglutaminase-like"/>
</dbReference>
<dbReference type="InterPro" id="IPR052557">
    <property type="entry name" value="CAP/Cytokinesis_protein"/>
</dbReference>
<proteinExistence type="predicted"/>
<evidence type="ECO:0000313" key="3">
    <source>
        <dbReference type="EMBL" id="KLJ08569.1"/>
    </source>
</evidence>
<keyword evidence="4" id="KW-1185">Reference proteome</keyword>